<accession>A0A9R1WI10</accession>
<sequence length="143" mass="17114">MRAKIGRFPSVMALQRRGVWLESTTCKYCNHEEECGDHILVQCPFARLVMKWVFKWCGIHTDPFNTIAEVLNFATGWGNCPKKRRILQVICYGTLWSIWRARNDRLFNNQRISHTLLADRIKFIVFTWIKFKRTFARNMEWID</sequence>
<evidence type="ECO:0000313" key="1">
    <source>
        <dbReference type="EMBL" id="KAJ0223035.1"/>
    </source>
</evidence>
<protein>
    <recommendedName>
        <fullName evidence="3">Reverse transcriptase zinc-binding domain-containing protein</fullName>
    </recommendedName>
</protein>
<gene>
    <name evidence="1" type="ORF">LSAT_V11C200066810</name>
</gene>
<keyword evidence="2" id="KW-1185">Reference proteome</keyword>
<evidence type="ECO:0008006" key="3">
    <source>
        <dbReference type="Google" id="ProtNLM"/>
    </source>
</evidence>
<evidence type="ECO:0000313" key="2">
    <source>
        <dbReference type="Proteomes" id="UP000235145"/>
    </source>
</evidence>
<name>A0A9R1WI10_LACSA</name>
<proteinExistence type="predicted"/>
<dbReference type="PANTHER" id="PTHR33116">
    <property type="entry name" value="REVERSE TRANSCRIPTASE ZINC-BINDING DOMAIN-CONTAINING PROTEIN-RELATED-RELATED"/>
    <property type="match status" value="1"/>
</dbReference>
<comment type="caution">
    <text evidence="1">The sequence shown here is derived from an EMBL/GenBank/DDBJ whole genome shotgun (WGS) entry which is preliminary data.</text>
</comment>
<dbReference type="AlphaFoldDB" id="A0A9R1WI10"/>
<organism evidence="1 2">
    <name type="scientific">Lactuca sativa</name>
    <name type="common">Garden lettuce</name>
    <dbReference type="NCBI Taxonomy" id="4236"/>
    <lineage>
        <taxon>Eukaryota</taxon>
        <taxon>Viridiplantae</taxon>
        <taxon>Streptophyta</taxon>
        <taxon>Embryophyta</taxon>
        <taxon>Tracheophyta</taxon>
        <taxon>Spermatophyta</taxon>
        <taxon>Magnoliopsida</taxon>
        <taxon>eudicotyledons</taxon>
        <taxon>Gunneridae</taxon>
        <taxon>Pentapetalae</taxon>
        <taxon>asterids</taxon>
        <taxon>campanulids</taxon>
        <taxon>Asterales</taxon>
        <taxon>Asteraceae</taxon>
        <taxon>Cichorioideae</taxon>
        <taxon>Cichorieae</taxon>
        <taxon>Lactucinae</taxon>
        <taxon>Lactuca</taxon>
    </lineage>
</organism>
<dbReference type="Proteomes" id="UP000235145">
    <property type="component" value="Unassembled WGS sequence"/>
</dbReference>
<dbReference type="EMBL" id="NBSK02000002">
    <property type="protein sequence ID" value="KAJ0223035.1"/>
    <property type="molecule type" value="Genomic_DNA"/>
</dbReference>
<dbReference type="PANTHER" id="PTHR33116:SF79">
    <property type="entry name" value="REVERSE TRANSCRIPTASE DOMAIN, ZINC FINGER, CCHC-TYPE-RELATED"/>
    <property type="match status" value="1"/>
</dbReference>
<reference evidence="1 2" key="1">
    <citation type="journal article" date="2017" name="Nat. Commun.">
        <title>Genome assembly with in vitro proximity ligation data and whole-genome triplication in lettuce.</title>
        <authorList>
            <person name="Reyes-Chin-Wo S."/>
            <person name="Wang Z."/>
            <person name="Yang X."/>
            <person name="Kozik A."/>
            <person name="Arikit S."/>
            <person name="Song C."/>
            <person name="Xia L."/>
            <person name="Froenicke L."/>
            <person name="Lavelle D.O."/>
            <person name="Truco M.J."/>
            <person name="Xia R."/>
            <person name="Zhu S."/>
            <person name="Xu C."/>
            <person name="Xu H."/>
            <person name="Xu X."/>
            <person name="Cox K."/>
            <person name="Korf I."/>
            <person name="Meyers B.C."/>
            <person name="Michelmore R.W."/>
        </authorList>
    </citation>
    <scope>NUCLEOTIDE SEQUENCE [LARGE SCALE GENOMIC DNA]</scope>
    <source>
        <strain evidence="2">cv. Salinas</strain>
        <tissue evidence="1">Seedlings</tissue>
    </source>
</reference>